<reference evidence="10 11" key="1">
    <citation type="submission" date="2021-02" db="EMBL/GenBank/DDBJ databases">
        <title>Plant Genome Project.</title>
        <authorList>
            <person name="Zhang R.-G."/>
        </authorList>
    </citation>
    <scope>NUCLEOTIDE SEQUENCE [LARGE SCALE GENOMIC DNA]</scope>
    <source>
        <tissue evidence="10">Leaves</tissue>
    </source>
</reference>
<comment type="similarity">
    <text evidence="6">Belongs to the TALE/KNOX homeobox family.</text>
</comment>
<feature type="region of interest" description="Disordered" evidence="7">
    <location>
        <begin position="102"/>
        <end position="125"/>
    </location>
</feature>
<dbReference type="InterPro" id="IPR017970">
    <property type="entry name" value="Homeobox_CS"/>
</dbReference>
<protein>
    <submittedName>
        <fullName evidence="10">Uncharacterized protein</fullName>
    </submittedName>
</protein>
<dbReference type="InterPro" id="IPR050224">
    <property type="entry name" value="TALE_homeobox"/>
</dbReference>
<dbReference type="Gene3D" id="1.10.10.60">
    <property type="entry name" value="Homeodomain-like"/>
    <property type="match status" value="1"/>
</dbReference>
<accession>A0ABQ8H970</accession>
<feature type="domain" description="Homeobox" evidence="8">
    <location>
        <begin position="155"/>
        <end position="218"/>
    </location>
</feature>
<keyword evidence="2 5" id="KW-0238">DNA-binding</keyword>
<dbReference type="PROSITE" id="PS51213">
    <property type="entry name" value="ELK"/>
    <property type="match status" value="1"/>
</dbReference>
<dbReference type="InterPro" id="IPR005539">
    <property type="entry name" value="ELK_dom"/>
</dbReference>
<dbReference type="InterPro" id="IPR009057">
    <property type="entry name" value="Homeodomain-like_sf"/>
</dbReference>
<dbReference type="EMBL" id="JAFEMO010000013">
    <property type="protein sequence ID" value="KAH7550483.1"/>
    <property type="molecule type" value="Genomic_DNA"/>
</dbReference>
<feature type="DNA-binding region" description="Homeobox; TALE-type" evidence="5">
    <location>
        <begin position="156"/>
        <end position="219"/>
    </location>
</feature>
<keyword evidence="3 5" id="KW-0371">Homeobox</keyword>
<keyword evidence="11" id="KW-1185">Reference proteome</keyword>
<sequence length="235" mass="26396">MDSPVVNAAAAAAVTLAFSRSLFSKRAAEHNGSHVSVVYSVFNTTVRGRGKRHGFGIRKAVRALRVNLKTLNTHAPQSAAVNFDGRTFSKDCMNFDGRHFLTEEGGGGGGSSNEESSGGETEEAQECYRAHVDRELKDKLIRKYGGYICSLKHEFSKKKKKGKLPKEARQVLFHWWNIHNKWPYPTEADKIALAESTGLDQKQINNWFINQRKRHWKPSDNMQLSVMESLYGPLS</sequence>
<evidence type="ECO:0000256" key="2">
    <source>
        <dbReference type="ARBA" id="ARBA00023125"/>
    </source>
</evidence>
<organism evidence="10 11">
    <name type="scientific">Xanthoceras sorbifolium</name>
    <dbReference type="NCBI Taxonomy" id="99658"/>
    <lineage>
        <taxon>Eukaryota</taxon>
        <taxon>Viridiplantae</taxon>
        <taxon>Streptophyta</taxon>
        <taxon>Embryophyta</taxon>
        <taxon>Tracheophyta</taxon>
        <taxon>Spermatophyta</taxon>
        <taxon>Magnoliopsida</taxon>
        <taxon>eudicotyledons</taxon>
        <taxon>Gunneridae</taxon>
        <taxon>Pentapetalae</taxon>
        <taxon>rosids</taxon>
        <taxon>malvids</taxon>
        <taxon>Sapindales</taxon>
        <taxon>Sapindaceae</taxon>
        <taxon>Xanthoceroideae</taxon>
        <taxon>Xanthoceras</taxon>
    </lineage>
</organism>
<dbReference type="PROSITE" id="PS50071">
    <property type="entry name" value="HOMEOBOX_2"/>
    <property type="match status" value="1"/>
</dbReference>
<dbReference type="CDD" id="cd00086">
    <property type="entry name" value="homeodomain"/>
    <property type="match status" value="1"/>
</dbReference>
<evidence type="ECO:0000313" key="10">
    <source>
        <dbReference type="EMBL" id="KAH7550483.1"/>
    </source>
</evidence>
<dbReference type="Pfam" id="PF05920">
    <property type="entry name" value="Homeobox_KN"/>
    <property type="match status" value="1"/>
</dbReference>
<evidence type="ECO:0000256" key="4">
    <source>
        <dbReference type="ARBA" id="ARBA00023242"/>
    </source>
</evidence>
<evidence type="ECO:0000256" key="3">
    <source>
        <dbReference type="ARBA" id="ARBA00023155"/>
    </source>
</evidence>
<evidence type="ECO:0000259" key="9">
    <source>
        <dbReference type="PROSITE" id="PS51213"/>
    </source>
</evidence>
<keyword evidence="4 5" id="KW-0539">Nucleus</keyword>
<dbReference type="InterPro" id="IPR001356">
    <property type="entry name" value="HD"/>
</dbReference>
<dbReference type="SMART" id="SM00389">
    <property type="entry name" value="HOX"/>
    <property type="match status" value="1"/>
</dbReference>
<evidence type="ECO:0000256" key="7">
    <source>
        <dbReference type="SAM" id="MobiDB-lite"/>
    </source>
</evidence>
<dbReference type="SMART" id="SM01188">
    <property type="entry name" value="ELK"/>
    <property type="match status" value="1"/>
</dbReference>
<dbReference type="PROSITE" id="PS00027">
    <property type="entry name" value="HOMEOBOX_1"/>
    <property type="match status" value="1"/>
</dbReference>
<evidence type="ECO:0000256" key="1">
    <source>
        <dbReference type="ARBA" id="ARBA00004123"/>
    </source>
</evidence>
<dbReference type="InterPro" id="IPR008422">
    <property type="entry name" value="KN_HD"/>
</dbReference>
<evidence type="ECO:0000256" key="6">
    <source>
        <dbReference type="PROSITE-ProRule" id="PRU00559"/>
    </source>
</evidence>
<evidence type="ECO:0000259" key="8">
    <source>
        <dbReference type="PROSITE" id="PS50071"/>
    </source>
</evidence>
<evidence type="ECO:0000313" key="11">
    <source>
        <dbReference type="Proteomes" id="UP000827721"/>
    </source>
</evidence>
<gene>
    <name evidence="10" type="ORF">JRO89_XS13G0200100</name>
</gene>
<comment type="caution">
    <text evidence="10">The sequence shown here is derived from an EMBL/GenBank/DDBJ whole genome shotgun (WGS) entry which is preliminary data.</text>
</comment>
<feature type="domain" description="ELK" evidence="9">
    <location>
        <begin position="135"/>
        <end position="155"/>
    </location>
</feature>
<dbReference type="SUPFAM" id="SSF46689">
    <property type="entry name" value="Homeodomain-like"/>
    <property type="match status" value="1"/>
</dbReference>
<proteinExistence type="inferred from homology"/>
<dbReference type="Pfam" id="PF03789">
    <property type="entry name" value="ELK"/>
    <property type="match status" value="1"/>
</dbReference>
<dbReference type="Proteomes" id="UP000827721">
    <property type="component" value="Unassembled WGS sequence"/>
</dbReference>
<dbReference type="PANTHER" id="PTHR11850">
    <property type="entry name" value="HOMEOBOX PROTEIN TRANSCRIPTION FACTORS"/>
    <property type="match status" value="1"/>
</dbReference>
<evidence type="ECO:0000256" key="5">
    <source>
        <dbReference type="PROSITE-ProRule" id="PRU00108"/>
    </source>
</evidence>
<comment type="subcellular location">
    <subcellularLocation>
        <location evidence="1 5">Nucleus</location>
    </subcellularLocation>
</comment>
<name>A0ABQ8H970_9ROSI</name>